<accession>A0A381QAF6</accession>
<dbReference type="InterPro" id="IPR015422">
    <property type="entry name" value="PyrdxlP-dep_Trfase_small"/>
</dbReference>
<dbReference type="NCBIfam" id="NF041359">
    <property type="entry name" value="GntG_guanitoxin"/>
    <property type="match status" value="1"/>
</dbReference>
<reference evidence="6" key="1">
    <citation type="submission" date="2018-05" db="EMBL/GenBank/DDBJ databases">
        <authorList>
            <person name="Lanie J.A."/>
            <person name="Ng W.-L."/>
            <person name="Kazmierczak K.M."/>
            <person name="Andrzejewski T.M."/>
            <person name="Davidsen T.M."/>
            <person name="Wayne K.J."/>
            <person name="Tettelin H."/>
            <person name="Glass J.I."/>
            <person name="Rusch D."/>
            <person name="Podicherti R."/>
            <person name="Tsui H.-C.T."/>
            <person name="Winkler M.E."/>
        </authorList>
    </citation>
    <scope>NUCLEOTIDE SEQUENCE</scope>
</reference>
<keyword evidence="3" id="KW-0663">Pyridoxal phosphate</keyword>
<dbReference type="Pfam" id="PF01212">
    <property type="entry name" value="Beta_elim_lyase"/>
    <property type="match status" value="1"/>
</dbReference>
<comment type="similarity">
    <text evidence="2">Belongs to the threonine aldolase family.</text>
</comment>
<evidence type="ECO:0000256" key="2">
    <source>
        <dbReference type="ARBA" id="ARBA00006966"/>
    </source>
</evidence>
<name>A0A381QAF6_9ZZZZ</name>
<dbReference type="PANTHER" id="PTHR48097">
    <property type="entry name" value="L-THREONINE ALDOLASE-RELATED"/>
    <property type="match status" value="1"/>
</dbReference>
<dbReference type="GO" id="GO:0008732">
    <property type="term" value="F:L-allo-threonine aldolase activity"/>
    <property type="evidence" value="ECO:0007669"/>
    <property type="project" value="TreeGrafter"/>
</dbReference>
<proteinExistence type="inferred from homology"/>
<dbReference type="InterPro" id="IPR001597">
    <property type="entry name" value="ArAA_b-elim_lyase/Thr_aldolase"/>
</dbReference>
<comment type="cofactor">
    <cofactor evidence="1">
        <name>pyridoxal 5'-phosphate</name>
        <dbReference type="ChEBI" id="CHEBI:597326"/>
    </cofactor>
</comment>
<evidence type="ECO:0000256" key="4">
    <source>
        <dbReference type="ARBA" id="ARBA00023239"/>
    </source>
</evidence>
<dbReference type="GO" id="GO:0006567">
    <property type="term" value="P:L-threonine catabolic process"/>
    <property type="evidence" value="ECO:0007669"/>
    <property type="project" value="TreeGrafter"/>
</dbReference>
<dbReference type="NCBIfam" id="NF007825">
    <property type="entry name" value="PRK10534.1"/>
    <property type="match status" value="1"/>
</dbReference>
<dbReference type="Gene3D" id="3.40.640.10">
    <property type="entry name" value="Type I PLP-dependent aspartate aminotransferase-like (Major domain)"/>
    <property type="match status" value="1"/>
</dbReference>
<organism evidence="6">
    <name type="scientific">marine metagenome</name>
    <dbReference type="NCBI Taxonomy" id="408172"/>
    <lineage>
        <taxon>unclassified sequences</taxon>
        <taxon>metagenomes</taxon>
        <taxon>ecological metagenomes</taxon>
    </lineage>
</organism>
<dbReference type="AlphaFoldDB" id="A0A381QAF6"/>
<evidence type="ECO:0000313" key="6">
    <source>
        <dbReference type="EMBL" id="SUZ75968.1"/>
    </source>
</evidence>
<dbReference type="GO" id="GO:0006545">
    <property type="term" value="P:glycine biosynthetic process"/>
    <property type="evidence" value="ECO:0007669"/>
    <property type="project" value="TreeGrafter"/>
</dbReference>
<dbReference type="Gene3D" id="3.90.1150.10">
    <property type="entry name" value="Aspartate Aminotransferase, domain 1"/>
    <property type="match status" value="1"/>
</dbReference>
<feature type="domain" description="Aromatic amino acid beta-eliminating lyase/threonine aldolase" evidence="5">
    <location>
        <begin position="1"/>
        <end position="268"/>
    </location>
</feature>
<dbReference type="SUPFAM" id="SSF53383">
    <property type="entry name" value="PLP-dependent transferases"/>
    <property type="match status" value="1"/>
</dbReference>
<evidence type="ECO:0000256" key="3">
    <source>
        <dbReference type="ARBA" id="ARBA00022898"/>
    </source>
</evidence>
<dbReference type="FunFam" id="3.40.640.10:FF:000030">
    <property type="entry name" value="Low-specificity L-threonine aldolase"/>
    <property type="match status" value="1"/>
</dbReference>
<keyword evidence="4" id="KW-0456">Lyase</keyword>
<dbReference type="InterPro" id="IPR015424">
    <property type="entry name" value="PyrdxlP-dep_Trfase"/>
</dbReference>
<sequence>MRDAMAAADVGDDVFGDDPTVLDLESHTAELLGKEAAVFVSSGTQSNLCALLAHCQRGDEYLVGDRAHTYMFEGGGAAVLGSIQPQTVPMLSSGMLDLDLAKLAIKPDDTHFARTRLLCIENTTDGRVIGLEDLCAGRELADQHGLGYHLDGARLWNASIALGVAPIDIAAPFDTVSVCLSKGLGAPVGSVLVGSAPLITEARKWRKMLGGAMRQVGIIAAAGRHAIDNHIERLADDHRNAQLLAEGLNAIDGIELESQNTNMVFVRTTTDASGLEQGLLRRGVQTRWLGKRSRMVLHLDVDEGEIETVLTAIRSELNG</sequence>
<dbReference type="PIRSF" id="PIRSF017617">
    <property type="entry name" value="Thr_aldolase"/>
    <property type="match status" value="1"/>
</dbReference>
<protein>
    <recommendedName>
        <fullName evidence="5">Aromatic amino acid beta-eliminating lyase/threonine aldolase domain-containing protein</fullName>
    </recommendedName>
</protein>
<dbReference type="GO" id="GO:0005829">
    <property type="term" value="C:cytosol"/>
    <property type="evidence" value="ECO:0007669"/>
    <property type="project" value="TreeGrafter"/>
</dbReference>
<evidence type="ECO:0000256" key="1">
    <source>
        <dbReference type="ARBA" id="ARBA00001933"/>
    </source>
</evidence>
<dbReference type="InterPro" id="IPR023603">
    <property type="entry name" value="Low_specificity_L-TA-like"/>
</dbReference>
<gene>
    <name evidence="6" type="ORF">METZ01_LOCUS28822</name>
</gene>
<dbReference type="PANTHER" id="PTHR48097:SF9">
    <property type="entry name" value="L-THREONINE ALDOLASE"/>
    <property type="match status" value="1"/>
</dbReference>
<evidence type="ECO:0000259" key="5">
    <source>
        <dbReference type="Pfam" id="PF01212"/>
    </source>
</evidence>
<dbReference type="InterPro" id="IPR015421">
    <property type="entry name" value="PyrdxlP-dep_Trfase_major"/>
</dbReference>
<dbReference type="EMBL" id="UINC01001261">
    <property type="protein sequence ID" value="SUZ75968.1"/>
    <property type="molecule type" value="Genomic_DNA"/>
</dbReference>